<dbReference type="GO" id="GO:0005829">
    <property type="term" value="C:cytosol"/>
    <property type="evidence" value="ECO:0007669"/>
    <property type="project" value="TreeGrafter"/>
</dbReference>
<evidence type="ECO:0000256" key="1">
    <source>
        <dbReference type="ARBA" id="ARBA00010164"/>
    </source>
</evidence>
<dbReference type="Pfam" id="PF13657">
    <property type="entry name" value="Couple_hipA"/>
    <property type="match status" value="1"/>
</dbReference>
<evidence type="ECO:0000313" key="6">
    <source>
        <dbReference type="EMBL" id="QAR32701.1"/>
    </source>
</evidence>
<evidence type="ECO:0000259" key="5">
    <source>
        <dbReference type="Pfam" id="PF13657"/>
    </source>
</evidence>
<keyword evidence="3" id="KW-0418">Kinase</keyword>
<dbReference type="AlphaFoldDB" id="A0A3R5X285"/>
<dbReference type="NCBIfam" id="TIGR03071">
    <property type="entry name" value="couple_hipA"/>
    <property type="match status" value="1"/>
</dbReference>
<dbReference type="Proteomes" id="UP000287502">
    <property type="component" value="Chromosome"/>
</dbReference>
<dbReference type="Pfam" id="PF07804">
    <property type="entry name" value="HipA_C"/>
    <property type="match status" value="1"/>
</dbReference>
<name>A0A3R5X285_9BACT</name>
<dbReference type="PANTHER" id="PTHR37419">
    <property type="entry name" value="SERINE/THREONINE-PROTEIN KINASE TOXIN HIPA"/>
    <property type="match status" value="1"/>
</dbReference>
<dbReference type="OrthoDB" id="9805913at2"/>
<evidence type="ECO:0000259" key="4">
    <source>
        <dbReference type="Pfam" id="PF07804"/>
    </source>
</evidence>
<comment type="similarity">
    <text evidence="1">Belongs to the HipA Ser/Thr kinase family.</text>
</comment>
<dbReference type="EMBL" id="CP035108">
    <property type="protein sequence ID" value="QAR32701.1"/>
    <property type="molecule type" value="Genomic_DNA"/>
</dbReference>
<dbReference type="InterPro" id="IPR052028">
    <property type="entry name" value="HipA_Ser/Thr_kinase"/>
</dbReference>
<dbReference type="InterPro" id="IPR017508">
    <property type="entry name" value="HipA_N1"/>
</dbReference>
<evidence type="ECO:0000313" key="7">
    <source>
        <dbReference type="Proteomes" id="UP000287502"/>
    </source>
</evidence>
<protein>
    <submittedName>
        <fullName evidence="6">Type II toxin-antitoxin system HipA family toxin</fullName>
    </submittedName>
</protein>
<evidence type="ECO:0000256" key="2">
    <source>
        <dbReference type="ARBA" id="ARBA00022679"/>
    </source>
</evidence>
<sequence length="437" mass="49064">MGRRRKSSSLNLFMNGEAVGKLNRLSSGRLELLYDDEWMNSAFGRSISLSLPIVLKRHTGDVVENYFDNLLPDSMPIRNRIQARFGIAKGDSFDLLAVIGKDCIGALQMLPEGVETDDFHRIVAEPLTDSSIAEILKNYRSMPLGMNDEDDFRISIAGAQEKTAFLSYKGQWCRPSGSTPTSHIFKLPIGRIEHNNIDLSDSVENEWLCHLLLKEFGLPVANAEIKEFADMKALVVERFDRKWSEDGSWLFRLPQEDMCQAMGISPAIKYESSGGAGIESIMKLLLGSANSIEDRRIFMKAGFVFWLLGATDGHAKNFSIFLEQGGRFRLTPLYDVMSVYPLVAKKELSLQNVKMAMSVSGKSKHYRWAEIQQRHWLATAKLCSFPEKEIKTIMDEVIGSVDKAVSNVEALLPPFFPDSVSEPIFSMLNGQVKTFLV</sequence>
<keyword evidence="7" id="KW-1185">Reference proteome</keyword>
<evidence type="ECO:0000256" key="3">
    <source>
        <dbReference type="ARBA" id="ARBA00022777"/>
    </source>
</evidence>
<feature type="domain" description="HipA N-terminal subdomain 1" evidence="5">
    <location>
        <begin position="10"/>
        <end position="109"/>
    </location>
</feature>
<organism evidence="6 7">
    <name type="scientific">Geovibrio thiophilus</name>
    <dbReference type="NCBI Taxonomy" id="139438"/>
    <lineage>
        <taxon>Bacteria</taxon>
        <taxon>Pseudomonadati</taxon>
        <taxon>Deferribacterota</taxon>
        <taxon>Deferribacteres</taxon>
        <taxon>Deferribacterales</taxon>
        <taxon>Geovibrionaceae</taxon>
        <taxon>Geovibrio</taxon>
    </lineage>
</organism>
<dbReference type="InterPro" id="IPR012893">
    <property type="entry name" value="HipA-like_C"/>
</dbReference>
<gene>
    <name evidence="6" type="ORF">EP073_04540</name>
</gene>
<dbReference type="PANTHER" id="PTHR37419:SF1">
    <property type="entry name" value="SERINE_THREONINE-PROTEIN KINASE TOXIN HIPA"/>
    <property type="match status" value="1"/>
</dbReference>
<dbReference type="KEGG" id="gtl:EP073_04540"/>
<reference evidence="6 7" key="1">
    <citation type="submission" date="2019-01" db="EMBL/GenBank/DDBJ databases">
        <title>Geovibrio thiophilus DSM 11263, complete genome.</title>
        <authorList>
            <person name="Spring S."/>
            <person name="Bunk B."/>
            <person name="Sproer C."/>
        </authorList>
    </citation>
    <scope>NUCLEOTIDE SEQUENCE [LARGE SCALE GENOMIC DNA]</scope>
    <source>
        <strain evidence="6 7">DSM 11263</strain>
    </source>
</reference>
<keyword evidence="2" id="KW-0808">Transferase</keyword>
<proteinExistence type="inferred from homology"/>
<dbReference type="RefSeq" id="WP_128465988.1">
    <property type="nucleotide sequence ID" value="NZ_CP035108.1"/>
</dbReference>
<dbReference type="GO" id="GO:0004674">
    <property type="term" value="F:protein serine/threonine kinase activity"/>
    <property type="evidence" value="ECO:0007669"/>
    <property type="project" value="TreeGrafter"/>
</dbReference>
<accession>A0A3R5X285</accession>
<feature type="domain" description="HipA-like C-terminal" evidence="4">
    <location>
        <begin position="154"/>
        <end position="404"/>
    </location>
</feature>
<dbReference type="CDD" id="cd17808">
    <property type="entry name" value="HipA_Ec_like"/>
    <property type="match status" value="1"/>
</dbReference>